<accession>A0A6A6MN78</accession>
<evidence type="ECO:0000256" key="1">
    <source>
        <dbReference type="SAM" id="MobiDB-lite"/>
    </source>
</evidence>
<feature type="compositionally biased region" description="Polar residues" evidence="1">
    <location>
        <begin position="154"/>
        <end position="166"/>
    </location>
</feature>
<proteinExistence type="predicted"/>
<dbReference type="AlphaFoldDB" id="A0A6A6MN78"/>
<reference evidence="2 3" key="1">
    <citation type="journal article" date="2020" name="Mol. Plant">
        <title>The Chromosome-Based Rubber Tree Genome Provides New Insights into Spurge Genome Evolution and Rubber Biosynthesis.</title>
        <authorList>
            <person name="Liu J."/>
            <person name="Shi C."/>
            <person name="Shi C.C."/>
            <person name="Li W."/>
            <person name="Zhang Q.J."/>
            <person name="Zhang Y."/>
            <person name="Li K."/>
            <person name="Lu H.F."/>
            <person name="Shi C."/>
            <person name="Zhu S.T."/>
            <person name="Xiao Z.Y."/>
            <person name="Nan H."/>
            <person name="Yue Y."/>
            <person name="Zhu X.G."/>
            <person name="Wu Y."/>
            <person name="Hong X.N."/>
            <person name="Fan G.Y."/>
            <person name="Tong Y."/>
            <person name="Zhang D."/>
            <person name="Mao C.L."/>
            <person name="Liu Y.L."/>
            <person name="Hao S.J."/>
            <person name="Liu W.Q."/>
            <person name="Lv M.Q."/>
            <person name="Zhang H.B."/>
            <person name="Liu Y."/>
            <person name="Hu-Tang G.R."/>
            <person name="Wang J.P."/>
            <person name="Wang J.H."/>
            <person name="Sun Y.H."/>
            <person name="Ni S.B."/>
            <person name="Chen W.B."/>
            <person name="Zhang X.C."/>
            <person name="Jiao Y.N."/>
            <person name="Eichler E.E."/>
            <person name="Li G.H."/>
            <person name="Liu X."/>
            <person name="Gao L.Z."/>
        </authorList>
    </citation>
    <scope>NUCLEOTIDE SEQUENCE [LARGE SCALE GENOMIC DNA]</scope>
    <source>
        <strain evidence="3">cv. GT1</strain>
        <tissue evidence="2">Leaf</tissue>
    </source>
</reference>
<comment type="caution">
    <text evidence="2">The sequence shown here is derived from an EMBL/GenBank/DDBJ whole genome shotgun (WGS) entry which is preliminary data.</text>
</comment>
<feature type="region of interest" description="Disordered" evidence="1">
    <location>
        <begin position="147"/>
        <end position="175"/>
    </location>
</feature>
<keyword evidence="3" id="KW-1185">Reference proteome</keyword>
<gene>
    <name evidence="2" type="ORF">GH714_021396</name>
</gene>
<dbReference type="EMBL" id="JAAGAX010000005">
    <property type="protein sequence ID" value="KAF2313995.1"/>
    <property type="molecule type" value="Genomic_DNA"/>
</dbReference>
<evidence type="ECO:0000313" key="3">
    <source>
        <dbReference type="Proteomes" id="UP000467840"/>
    </source>
</evidence>
<name>A0A6A6MN78_HEVBR</name>
<dbReference type="Proteomes" id="UP000467840">
    <property type="component" value="Chromosome 15"/>
</dbReference>
<evidence type="ECO:0000313" key="2">
    <source>
        <dbReference type="EMBL" id="KAF2313995.1"/>
    </source>
</evidence>
<sequence>MSGSGWNSRHYENHFLAEQIRGSFDRPRGGILPNVLPPNSTAYLYAPLPPPMYDNNYLSFLRVSQPINPISSATIQQRFIRPSQSAPPAPLTLQVPPIASALAASPLQIQAPIMHVERQRRVLNVVAPANTISSSSAAPEVIDLAQSDEEEETVSVSDKVNINEDSSGGDVDDTAQPCIDEVKLSLLAQLTCK</sequence>
<organism evidence="2 3">
    <name type="scientific">Hevea brasiliensis</name>
    <name type="common">Para rubber tree</name>
    <name type="synonym">Siphonia brasiliensis</name>
    <dbReference type="NCBI Taxonomy" id="3981"/>
    <lineage>
        <taxon>Eukaryota</taxon>
        <taxon>Viridiplantae</taxon>
        <taxon>Streptophyta</taxon>
        <taxon>Embryophyta</taxon>
        <taxon>Tracheophyta</taxon>
        <taxon>Spermatophyta</taxon>
        <taxon>Magnoliopsida</taxon>
        <taxon>eudicotyledons</taxon>
        <taxon>Gunneridae</taxon>
        <taxon>Pentapetalae</taxon>
        <taxon>rosids</taxon>
        <taxon>fabids</taxon>
        <taxon>Malpighiales</taxon>
        <taxon>Euphorbiaceae</taxon>
        <taxon>Crotonoideae</taxon>
        <taxon>Micrandreae</taxon>
        <taxon>Hevea</taxon>
    </lineage>
</organism>
<protein>
    <submittedName>
        <fullName evidence="2">Uncharacterized protein</fullName>
    </submittedName>
</protein>